<keyword evidence="4 11" id="KW-0138">CF(0)</keyword>
<dbReference type="GO" id="GO:0015986">
    <property type="term" value="P:proton motive force-driven ATP synthesis"/>
    <property type="evidence" value="ECO:0007669"/>
    <property type="project" value="InterPro"/>
</dbReference>
<comment type="similarity">
    <text evidence="2 11">Belongs to the ATPase e subunit family.</text>
</comment>
<keyword evidence="9" id="KW-0472">Membrane</keyword>
<dbReference type="GO" id="GO:0015078">
    <property type="term" value="F:proton transmembrane transporter activity"/>
    <property type="evidence" value="ECO:0007669"/>
    <property type="project" value="InterPro"/>
</dbReference>
<keyword evidence="3 11" id="KW-0813">Transport</keyword>
<dbReference type="Proteomes" id="UP000279259">
    <property type="component" value="Unassembled WGS sequence"/>
</dbReference>
<accession>A0A427YQL1</accession>
<evidence type="ECO:0000256" key="6">
    <source>
        <dbReference type="ARBA" id="ARBA00022792"/>
    </source>
</evidence>
<comment type="subunit">
    <text evidence="11">F-type ATPases have 2 components, CF(1) - the catalytic core - and CF(0) - the membrane proton channel. CF(1) and CF(0) have multiple subunits.</text>
</comment>
<evidence type="ECO:0000256" key="11">
    <source>
        <dbReference type="RuleBase" id="RU367005"/>
    </source>
</evidence>
<comment type="caution">
    <text evidence="12">The sequence shown here is derived from an EMBL/GenBank/DDBJ whole genome shotgun (WGS) entry which is preliminary data.</text>
</comment>
<evidence type="ECO:0000256" key="10">
    <source>
        <dbReference type="ARBA" id="ARBA00023310"/>
    </source>
</evidence>
<sequence length="92" mass="10290">MASQTRNVVRYTALLSGIAYGFVHQGTLQKTHDEEKVKHQFAHRQHLIEEAKKAYAAKLVAEKAGGAKEVITNIDDPKFDLEKLLEAWTQGA</sequence>
<evidence type="ECO:0000256" key="4">
    <source>
        <dbReference type="ARBA" id="ARBA00022547"/>
    </source>
</evidence>
<keyword evidence="7 11" id="KW-0406">Ion transport</keyword>
<keyword evidence="8 11" id="KW-0496">Mitochondrion</keyword>
<dbReference type="GO" id="GO:0005743">
    <property type="term" value="C:mitochondrial inner membrane"/>
    <property type="evidence" value="ECO:0007669"/>
    <property type="project" value="UniProtKB-SubCell"/>
</dbReference>
<keyword evidence="13" id="KW-1185">Reference proteome</keyword>
<protein>
    <recommendedName>
        <fullName evidence="11">ATP synthase F(0) complex subunit e, mitochondrial</fullName>
    </recommendedName>
</protein>
<evidence type="ECO:0000313" key="12">
    <source>
        <dbReference type="EMBL" id="RSH93355.1"/>
    </source>
</evidence>
<organism evidence="12 13">
    <name type="scientific">Saitozyma podzolica</name>
    <dbReference type="NCBI Taxonomy" id="1890683"/>
    <lineage>
        <taxon>Eukaryota</taxon>
        <taxon>Fungi</taxon>
        <taxon>Dikarya</taxon>
        <taxon>Basidiomycota</taxon>
        <taxon>Agaricomycotina</taxon>
        <taxon>Tremellomycetes</taxon>
        <taxon>Tremellales</taxon>
        <taxon>Trimorphomycetaceae</taxon>
        <taxon>Saitozyma</taxon>
    </lineage>
</organism>
<keyword evidence="6 11" id="KW-0999">Mitochondrion inner membrane</keyword>
<reference evidence="12 13" key="1">
    <citation type="submission" date="2018-11" db="EMBL/GenBank/DDBJ databases">
        <title>Genome sequence of Saitozyma podzolica DSM 27192.</title>
        <authorList>
            <person name="Aliyu H."/>
            <person name="Gorte O."/>
            <person name="Ochsenreither K."/>
        </authorList>
    </citation>
    <scope>NUCLEOTIDE SEQUENCE [LARGE SCALE GENOMIC DNA]</scope>
    <source>
        <strain evidence="12 13">DSM 27192</strain>
    </source>
</reference>
<dbReference type="AlphaFoldDB" id="A0A427YQL1"/>
<evidence type="ECO:0000256" key="8">
    <source>
        <dbReference type="ARBA" id="ARBA00023128"/>
    </source>
</evidence>
<evidence type="ECO:0000256" key="3">
    <source>
        <dbReference type="ARBA" id="ARBA00022448"/>
    </source>
</evidence>
<name>A0A427YQL1_9TREE</name>
<dbReference type="STRING" id="1890683.A0A427YQL1"/>
<dbReference type="GO" id="GO:0045259">
    <property type="term" value="C:proton-transporting ATP synthase complex"/>
    <property type="evidence" value="ECO:0007669"/>
    <property type="project" value="UniProtKB-UniRule"/>
</dbReference>
<proteinExistence type="inferred from homology"/>
<evidence type="ECO:0000256" key="5">
    <source>
        <dbReference type="ARBA" id="ARBA00022781"/>
    </source>
</evidence>
<evidence type="ECO:0000313" key="13">
    <source>
        <dbReference type="Proteomes" id="UP000279259"/>
    </source>
</evidence>
<dbReference type="EMBL" id="RSCD01000004">
    <property type="protein sequence ID" value="RSH93355.1"/>
    <property type="molecule type" value="Genomic_DNA"/>
</dbReference>
<dbReference type="OrthoDB" id="2125027at2759"/>
<dbReference type="Pfam" id="PF05680">
    <property type="entry name" value="ATP-synt_E"/>
    <property type="match status" value="1"/>
</dbReference>
<evidence type="ECO:0000256" key="2">
    <source>
        <dbReference type="ARBA" id="ARBA00007333"/>
    </source>
</evidence>
<comment type="function">
    <text evidence="11">Subunit e, of the mitochondrial membrane ATP synthase complex (F(1)F(0) ATP synthase or Complex V) that produces ATP from ADP in the presence of a proton gradient across the membrane which is generated by electron transport complexes of the respiratory chain. ATP synthase complex consist of a soluble F(1) head domain - the catalytic core - and a membrane F(1) domain - the membrane proton channel. These two domains are linked by a central stalk rotating inside the F(1) region and a stationary peripheral stalk. During catalysis, ATP synthesis in the catalytic domain of F(1) is coupled via a rotary mechanism of the central stalk subunits to proton translocation. In vivo, can only synthesize ATP although its ATP hydrolase activity can be activated artificially in vitro. Part of the complex F(0) domain.</text>
</comment>
<keyword evidence="5 11" id="KW-0375">Hydrogen ion transport</keyword>
<keyword evidence="10 11" id="KW-0066">ATP synthesis</keyword>
<comment type="subcellular location">
    <subcellularLocation>
        <location evidence="1 11">Mitochondrion inner membrane</location>
    </subcellularLocation>
</comment>
<evidence type="ECO:0000256" key="7">
    <source>
        <dbReference type="ARBA" id="ARBA00023065"/>
    </source>
</evidence>
<evidence type="ECO:0000256" key="1">
    <source>
        <dbReference type="ARBA" id="ARBA00004273"/>
    </source>
</evidence>
<evidence type="ECO:0000256" key="9">
    <source>
        <dbReference type="ARBA" id="ARBA00023136"/>
    </source>
</evidence>
<dbReference type="InterPro" id="IPR008386">
    <property type="entry name" value="ATP_synth_F0_esu_mt"/>
</dbReference>
<gene>
    <name evidence="12" type="ORF">EHS25_007711</name>
</gene>